<evidence type="ECO:0000256" key="4">
    <source>
        <dbReference type="ARBA" id="ARBA00022618"/>
    </source>
</evidence>
<name>A0A369KI14_9BACT</name>
<dbReference type="PROSITE" id="PS50901">
    <property type="entry name" value="FTSK"/>
    <property type="match status" value="1"/>
</dbReference>
<dbReference type="SUPFAM" id="SSF52540">
    <property type="entry name" value="P-loop containing nucleoside triphosphate hydrolases"/>
    <property type="match status" value="1"/>
</dbReference>
<reference evidence="16 17" key="1">
    <citation type="submission" date="2018-07" db="EMBL/GenBank/DDBJ databases">
        <title>Comparative genomics of the Candidatus Parilichlamydiaceae reveals evidence of convergent evolution and genome reduction in the phylum Chlamydiae.</title>
        <authorList>
            <person name="Taylor-Brown A."/>
            <person name="Polkinghorne A."/>
        </authorList>
    </citation>
    <scope>NUCLEOTIDE SEQUENCE [LARGE SCALE GENOMIC DNA]</scope>
    <source>
        <strain evidence="16 17">Hat2</strain>
    </source>
</reference>
<dbReference type="SUPFAM" id="SSF46785">
    <property type="entry name" value="Winged helix' DNA-binding domain"/>
    <property type="match status" value="1"/>
</dbReference>
<sequence length="865" mass="96099">MSEKLQGKSSRGTKEIKGFLLTSLGALFFLALVSFKPFPESANWLGLVGFCTAFVSRLLLGLLAYPIPFVLCYLGWQVGRHHVDVTCPSRGQRCIISLALFSSSLVLNVLSELWPSFASSAGHLSSYASGLDYTPLGGLPVFFIYKLMPVLNLAVLFGPIGNILLGSLGISFCTGFLIYQIGMKRFVAAIKKGNERTVFLVGKGALLVGKTCHRTSWIMLESLSKIPLRKTYHVIKGTSSSLLQLLLRLTQQGISKIKLEWRTHQFSTKPYPALLSKEGKTFTPILQVQHISLLNKVVASQDLSDYIPPRSIQEADEEPSRTTIETELKQPVFEQPLEDASRTEPTALFDSNAFLPSFENNFSTVPIPLFTQQSYQLPPPFLMKEAFSSETQEEQTTALREEASRLENVLRNFGIDATVGEINQGARITSFEVHPATGVKVQRIKAIESDIALNMEAKSIRILAPIPGKAAVGIEMPSLKMRQVGFRSLLEGYLEKEIPMDIPLLLGEMISGEQVIVDLTKMPHLIVAGATGSGKSVCINSIIMSILMTCTPGQVRLLMIDPKKVELSCYTPLPHLIAPVITETQGAKEAFNWLTREMEWRYEVLRRLGLRHIRHFNERVPNESESELLGFEVPEKMYFIVVIVDELADLMMTSSTPDIENAITRIAQKARAVGIHLVLATQRPSREVITGLIKANFPARVAFKVSNRVNSQIILDMVGAEELLGNGDMLFLSSTHPHPVRAQGAYVQEEEIRAVIDFICQRNSPNYLVASFDEDLINQSGNRFCGERIEDALYEQAVKIILETGVASTTSLQRRLKIGYPRAASLIDEMERQGLISAQDSSKQRKILVGEANFHSIDPRNTDEF</sequence>
<evidence type="ECO:0000256" key="14">
    <source>
        <dbReference type="SAM" id="Phobius"/>
    </source>
</evidence>
<dbReference type="PANTHER" id="PTHR22683">
    <property type="entry name" value="SPORULATION PROTEIN RELATED"/>
    <property type="match status" value="1"/>
</dbReference>
<evidence type="ECO:0000256" key="8">
    <source>
        <dbReference type="ARBA" id="ARBA00022840"/>
    </source>
</evidence>
<evidence type="ECO:0000256" key="6">
    <source>
        <dbReference type="ARBA" id="ARBA00022741"/>
    </source>
</evidence>
<evidence type="ECO:0000256" key="12">
    <source>
        <dbReference type="ARBA" id="ARBA00023306"/>
    </source>
</evidence>
<evidence type="ECO:0000256" key="11">
    <source>
        <dbReference type="ARBA" id="ARBA00023136"/>
    </source>
</evidence>
<dbReference type="OrthoDB" id="9807790at2"/>
<dbReference type="SMART" id="SM00843">
    <property type="entry name" value="Ftsk_gamma"/>
    <property type="match status" value="1"/>
</dbReference>
<evidence type="ECO:0000256" key="3">
    <source>
        <dbReference type="ARBA" id="ARBA00022475"/>
    </source>
</evidence>
<dbReference type="Gene3D" id="3.40.50.300">
    <property type="entry name" value="P-loop containing nucleotide triphosphate hydrolases"/>
    <property type="match status" value="1"/>
</dbReference>
<feature type="transmembrane region" description="Helical" evidence="14">
    <location>
        <begin position="45"/>
        <end position="74"/>
    </location>
</feature>
<dbReference type="Proteomes" id="UP000253816">
    <property type="component" value="Unassembled WGS sequence"/>
</dbReference>
<dbReference type="GO" id="GO:0003677">
    <property type="term" value="F:DNA binding"/>
    <property type="evidence" value="ECO:0007669"/>
    <property type="project" value="UniProtKB-KW"/>
</dbReference>
<protein>
    <submittedName>
        <fullName evidence="16">Cell division protein FtsK</fullName>
    </submittedName>
</protein>
<dbReference type="RefSeq" id="WP_114544483.1">
    <property type="nucleotide sequence ID" value="NZ_QQBG01000017.1"/>
</dbReference>
<proteinExistence type="inferred from homology"/>
<feature type="transmembrane region" description="Helical" evidence="14">
    <location>
        <begin position="137"/>
        <end position="156"/>
    </location>
</feature>
<feature type="domain" description="FtsK" evidence="15">
    <location>
        <begin position="512"/>
        <end position="712"/>
    </location>
</feature>
<keyword evidence="12" id="KW-0131">Cell cycle</keyword>
<dbReference type="GO" id="GO:0005524">
    <property type="term" value="F:ATP binding"/>
    <property type="evidence" value="ECO:0007669"/>
    <property type="project" value="UniProtKB-UniRule"/>
</dbReference>
<dbReference type="GO" id="GO:0005886">
    <property type="term" value="C:plasma membrane"/>
    <property type="evidence" value="ECO:0007669"/>
    <property type="project" value="UniProtKB-SubCell"/>
</dbReference>
<keyword evidence="3" id="KW-1003">Cell membrane</keyword>
<dbReference type="InterPro" id="IPR050206">
    <property type="entry name" value="FtsK/SpoIIIE/SftA"/>
</dbReference>
<comment type="similarity">
    <text evidence="2">Belongs to the FtsK/SpoIIIE/SftA family.</text>
</comment>
<dbReference type="Pfam" id="PF09397">
    <property type="entry name" value="FtsK_gamma"/>
    <property type="match status" value="1"/>
</dbReference>
<dbReference type="InterPro" id="IPR036390">
    <property type="entry name" value="WH_DNA-bd_sf"/>
</dbReference>
<dbReference type="GO" id="GO:0051301">
    <property type="term" value="P:cell division"/>
    <property type="evidence" value="ECO:0007669"/>
    <property type="project" value="UniProtKB-KW"/>
</dbReference>
<gene>
    <name evidence="16" type="ORF">HAT2_00462</name>
</gene>
<keyword evidence="17" id="KW-1185">Reference proteome</keyword>
<evidence type="ECO:0000313" key="16">
    <source>
        <dbReference type="EMBL" id="RDB31433.1"/>
    </source>
</evidence>
<feature type="transmembrane region" description="Helical" evidence="14">
    <location>
        <begin position="163"/>
        <end position="182"/>
    </location>
</feature>
<keyword evidence="7" id="KW-0159">Chromosome partition</keyword>
<keyword evidence="5 14" id="KW-0812">Transmembrane</keyword>
<feature type="binding site" evidence="13">
    <location>
        <begin position="529"/>
        <end position="536"/>
    </location>
    <ligand>
        <name>ATP</name>
        <dbReference type="ChEBI" id="CHEBI:30616"/>
    </ligand>
</feature>
<dbReference type="InterPro" id="IPR036388">
    <property type="entry name" value="WH-like_DNA-bd_sf"/>
</dbReference>
<evidence type="ECO:0000313" key="17">
    <source>
        <dbReference type="Proteomes" id="UP000253816"/>
    </source>
</evidence>
<keyword evidence="8 13" id="KW-0067">ATP-binding</keyword>
<evidence type="ECO:0000256" key="1">
    <source>
        <dbReference type="ARBA" id="ARBA00004651"/>
    </source>
</evidence>
<dbReference type="Gene3D" id="1.10.10.10">
    <property type="entry name" value="Winged helix-like DNA-binding domain superfamily/Winged helix DNA-binding domain"/>
    <property type="match status" value="1"/>
</dbReference>
<dbReference type="Pfam" id="PF17854">
    <property type="entry name" value="FtsK_alpha"/>
    <property type="match status" value="1"/>
</dbReference>
<dbReference type="CDD" id="cd01127">
    <property type="entry name" value="TrwB_TraG_TraD_VirD4"/>
    <property type="match status" value="1"/>
</dbReference>
<dbReference type="Pfam" id="PF13491">
    <property type="entry name" value="FtsK_4TM"/>
    <property type="match status" value="1"/>
</dbReference>
<keyword evidence="10" id="KW-0238">DNA-binding</keyword>
<organism evidence="16 17">
    <name type="scientific">Candidatus Similichlamydia laticola</name>
    <dbReference type="NCBI Taxonomy" id="2170265"/>
    <lineage>
        <taxon>Bacteria</taxon>
        <taxon>Pseudomonadati</taxon>
        <taxon>Chlamydiota</taxon>
        <taxon>Chlamydiia</taxon>
        <taxon>Parachlamydiales</taxon>
        <taxon>Candidatus Parilichlamydiaceae</taxon>
        <taxon>Candidatus Similichlamydia</taxon>
    </lineage>
</organism>
<evidence type="ECO:0000256" key="10">
    <source>
        <dbReference type="ARBA" id="ARBA00023125"/>
    </source>
</evidence>
<keyword evidence="9 14" id="KW-1133">Transmembrane helix</keyword>
<accession>A0A369KI14</accession>
<keyword evidence="4 16" id="KW-0132">Cell division</keyword>
<comment type="subcellular location">
    <subcellularLocation>
        <location evidence="1">Cell membrane</location>
        <topology evidence="1">Multi-pass membrane protein</topology>
    </subcellularLocation>
</comment>
<dbReference type="AlphaFoldDB" id="A0A369KI14"/>
<comment type="caution">
    <text evidence="16">The sequence shown here is derived from an EMBL/GenBank/DDBJ whole genome shotgun (WGS) entry which is preliminary data.</text>
</comment>
<keyword evidence="6 13" id="KW-0547">Nucleotide-binding</keyword>
<dbReference type="InterPro" id="IPR002543">
    <property type="entry name" value="FtsK_dom"/>
</dbReference>
<evidence type="ECO:0000259" key="15">
    <source>
        <dbReference type="PROSITE" id="PS50901"/>
    </source>
</evidence>
<evidence type="ECO:0000256" key="13">
    <source>
        <dbReference type="PROSITE-ProRule" id="PRU00289"/>
    </source>
</evidence>
<keyword evidence="11 14" id="KW-0472">Membrane</keyword>
<dbReference type="PANTHER" id="PTHR22683:SF41">
    <property type="entry name" value="DNA TRANSLOCASE FTSK"/>
    <property type="match status" value="1"/>
</dbReference>
<dbReference type="Gene3D" id="3.30.980.40">
    <property type="match status" value="1"/>
</dbReference>
<dbReference type="EMBL" id="QQBG01000017">
    <property type="protein sequence ID" value="RDB31433.1"/>
    <property type="molecule type" value="Genomic_DNA"/>
</dbReference>
<evidence type="ECO:0000256" key="7">
    <source>
        <dbReference type="ARBA" id="ARBA00022829"/>
    </source>
</evidence>
<dbReference type="InterPro" id="IPR041027">
    <property type="entry name" value="FtsK_alpha"/>
</dbReference>
<feature type="transmembrane region" description="Helical" evidence="14">
    <location>
        <begin position="95"/>
        <end position="117"/>
    </location>
</feature>
<dbReference type="Pfam" id="PF01580">
    <property type="entry name" value="FtsK_SpoIIIE"/>
    <property type="match status" value="1"/>
</dbReference>
<evidence type="ECO:0000256" key="2">
    <source>
        <dbReference type="ARBA" id="ARBA00006474"/>
    </source>
</evidence>
<evidence type="ECO:0000256" key="5">
    <source>
        <dbReference type="ARBA" id="ARBA00022692"/>
    </source>
</evidence>
<evidence type="ECO:0000256" key="9">
    <source>
        <dbReference type="ARBA" id="ARBA00022989"/>
    </source>
</evidence>
<dbReference type="InterPro" id="IPR027417">
    <property type="entry name" value="P-loop_NTPase"/>
</dbReference>
<dbReference type="InterPro" id="IPR018541">
    <property type="entry name" value="Ftsk_gamma"/>
</dbReference>
<dbReference type="InterPro" id="IPR025199">
    <property type="entry name" value="FtsK_4TM"/>
</dbReference>
<dbReference type="GO" id="GO:0007059">
    <property type="term" value="P:chromosome segregation"/>
    <property type="evidence" value="ECO:0007669"/>
    <property type="project" value="UniProtKB-KW"/>
</dbReference>